<feature type="coiled-coil region" evidence="1">
    <location>
        <begin position="104"/>
        <end position="156"/>
    </location>
</feature>
<evidence type="ECO:0008006" key="4">
    <source>
        <dbReference type="Google" id="ProtNLM"/>
    </source>
</evidence>
<accession>A0ABR2H4C2</accession>
<proteinExistence type="predicted"/>
<gene>
    <name evidence="2" type="ORF">M9Y10_030469</name>
</gene>
<sequence>MNVNIIEPIKNFIKEFNTIDEFNAFYSLHKDDMDALTTHKLNKMYYVKGYRITKIKGVLMLKRWDTTKNEDEEKIREEITNASTRAKEVDEYVRNDLTKKVENLSAYQKQIENIYDEIKKLKIEYTSYKFTYEKMKNDSEKDINDLKDDIRKIKSTINDLIDYINGYKK</sequence>
<evidence type="ECO:0000313" key="3">
    <source>
        <dbReference type="Proteomes" id="UP001470230"/>
    </source>
</evidence>
<dbReference type="EMBL" id="JAPFFF010000044">
    <property type="protein sequence ID" value="KAK8840693.1"/>
    <property type="molecule type" value="Genomic_DNA"/>
</dbReference>
<keyword evidence="3" id="KW-1185">Reference proteome</keyword>
<protein>
    <recommendedName>
        <fullName evidence="4">Phage protein</fullName>
    </recommendedName>
</protein>
<name>A0ABR2H4C2_9EUKA</name>
<dbReference type="Proteomes" id="UP001470230">
    <property type="component" value="Unassembled WGS sequence"/>
</dbReference>
<evidence type="ECO:0000256" key="1">
    <source>
        <dbReference type="SAM" id="Coils"/>
    </source>
</evidence>
<comment type="caution">
    <text evidence="2">The sequence shown here is derived from an EMBL/GenBank/DDBJ whole genome shotgun (WGS) entry which is preliminary data.</text>
</comment>
<dbReference type="Gene3D" id="1.20.1170.10">
    <property type="match status" value="1"/>
</dbReference>
<organism evidence="2 3">
    <name type="scientific">Tritrichomonas musculus</name>
    <dbReference type="NCBI Taxonomy" id="1915356"/>
    <lineage>
        <taxon>Eukaryota</taxon>
        <taxon>Metamonada</taxon>
        <taxon>Parabasalia</taxon>
        <taxon>Tritrichomonadida</taxon>
        <taxon>Tritrichomonadidae</taxon>
        <taxon>Tritrichomonas</taxon>
    </lineage>
</organism>
<keyword evidence="1" id="KW-0175">Coiled coil</keyword>
<evidence type="ECO:0000313" key="2">
    <source>
        <dbReference type="EMBL" id="KAK8840693.1"/>
    </source>
</evidence>
<reference evidence="2 3" key="1">
    <citation type="submission" date="2024-04" db="EMBL/GenBank/DDBJ databases">
        <title>Tritrichomonas musculus Genome.</title>
        <authorList>
            <person name="Alves-Ferreira E."/>
            <person name="Grigg M."/>
            <person name="Lorenzi H."/>
            <person name="Galac M."/>
        </authorList>
    </citation>
    <scope>NUCLEOTIDE SEQUENCE [LARGE SCALE GENOMIC DNA]</scope>
    <source>
        <strain evidence="2 3">EAF2021</strain>
    </source>
</reference>